<dbReference type="Gene3D" id="3.40.50.300">
    <property type="entry name" value="P-loop containing nucleotide triphosphate hydrolases"/>
    <property type="match status" value="2"/>
</dbReference>
<dbReference type="PANTHER" id="PTHR47957">
    <property type="entry name" value="ATP-DEPENDENT HELICASE HRQ1"/>
    <property type="match status" value="1"/>
</dbReference>
<sequence>MKFFDRHSDLSRVSNEFEPKLRRILYNRRIFSPSQDDPPYVTQSVKYEAQPKHRALPVDGDLPPFSSRVLQNVFEFDTPYRFQQRAWEAINDAIDDSSTEGVLLTAPTGQGKTDAFTAPLLQKLCGGTDTDQVAMVYPRTALLEDQFERLLETLSELNSNGNDLSIGVYFGSTARNKGDVIDENKLVNQRNDQFQLASCWEEDGVDSSSLLVEKDGGGYRITCENPDHDHSFSDEEVVLYREGIRSNGVEPDIIITTLESLEMFSLKPNYGIIQNIDALVFDEVHLYRGLYGAHAMNIIKNIQRISELHQTNSPLWIGSSATLANPTQFGKRLFNITDSSSIEVIRSLSPEETEQSEEPDMEEASGVEHYQFLRTTDDTGVGSHFIQQSMLYGHHILPEQDKSAKMLSFIDSLSQINQRYGQLRDADVDQRMWEHHFQGNDRAWDGLEPDYAWDSPNAVMESLNIDKAHSRSRVRPDELAASDMILASPLLEVGIDISDIRAVAQYRPPWNASSFIQRIGRAGREPDENSFVMMFLASSPNDLNLYYRASRFLESDIRTPLNENNRVIESIHDNLWKFYETGWEFEKPGQKSLTPGDDKRFLRRFLVDVLEYDQFFDFIFSPGDEISRIVGHSIGRLDRPITKGKGYHEVLNKLEDEQSSIREELNIDDDRGFVQQSDSFEKISDTLDYIISEYIGVLNEMSGSGERIENADEALSNAQTEYTNADNLPLVEGDKKVDLFRKAAGHLRNISTELTMMADLGPTTRKRVQGLDEEVFEALNDINSLKAKLDSDQFDTLHKQSRQIYYLKKSLEAFEDYCFTFYAFYSIYAAKSLFRSAYYFNRALNTTGESLDDEVYFVPEDYFGNNSASVTISRGGDYVEEDKTSLFSQYAPYRAMYADSGQRMVVIEPDFDPHEDRPRLDFTSIAEGETDNNIFEPESIKATVINDASGRHSQGIVKFCPVCYDLLTDNDTCSKHSERQFGKIHSDPYISTEFGDLPNIESEESRYGNLIRRSGEGRIMLEKIDLEITPAFYLGDRFIPQYGQQYEIPIESRDPKLGVTLPTEGIELDLSETLSEIRESTEMWEDKIIGDRVVGIEEVVLHTASHFFLVLIADISGINPRDLHYGYRTQNENEDLSSDWIDNVYVFEQAEGGQGIVDLLTDELNEDGIHRIISSLERVAFNEQLEAERFCRNRANLEKITPDQDTPISDSDLTTAVDDFLAGRNVVAPERLQEELRSIVRKICRMDDNYNISRDELIDVKVNLVESRFQGESIDSAMQEHASVYPPELQNEIEASLCPPDIDECRNNLQFSGCQAENQSEVLSYEILRELVSRMIEGGSPTEGLFGYDV</sequence>
<dbReference type="GO" id="GO:0005524">
    <property type="term" value="F:ATP binding"/>
    <property type="evidence" value="ECO:0007669"/>
    <property type="project" value="UniProtKB-KW"/>
</dbReference>
<evidence type="ECO:0000259" key="4">
    <source>
        <dbReference type="PROSITE" id="PS51194"/>
    </source>
</evidence>
<name>A0A830EYD0_9EURY</name>
<keyword evidence="1" id="KW-0547">Nucleotide-binding</keyword>
<dbReference type="SMART" id="SM00487">
    <property type="entry name" value="DEXDc"/>
    <property type="match status" value="1"/>
</dbReference>
<dbReference type="GO" id="GO:0006289">
    <property type="term" value="P:nucleotide-excision repair"/>
    <property type="evidence" value="ECO:0007669"/>
    <property type="project" value="TreeGrafter"/>
</dbReference>
<gene>
    <name evidence="5" type="ORF">GCM10009037_26840</name>
</gene>
<dbReference type="GO" id="GO:0003676">
    <property type="term" value="F:nucleic acid binding"/>
    <property type="evidence" value="ECO:0007669"/>
    <property type="project" value="InterPro"/>
</dbReference>
<dbReference type="Pfam" id="PF00271">
    <property type="entry name" value="Helicase_C"/>
    <property type="match status" value="1"/>
</dbReference>
<dbReference type="RefSeq" id="WP_188884197.1">
    <property type="nucleotide sequence ID" value="NZ_BMPF01000005.1"/>
</dbReference>
<organism evidence="5 6">
    <name type="scientific">Halarchaeum grantii</name>
    <dbReference type="NCBI Taxonomy" id="1193105"/>
    <lineage>
        <taxon>Archaea</taxon>
        <taxon>Methanobacteriati</taxon>
        <taxon>Methanobacteriota</taxon>
        <taxon>Stenosarchaea group</taxon>
        <taxon>Halobacteria</taxon>
        <taxon>Halobacteriales</taxon>
        <taxon>Halobacteriaceae</taxon>
    </lineage>
</organism>
<keyword evidence="2" id="KW-0067">ATP-binding</keyword>
<accession>A0A830EYD0</accession>
<evidence type="ECO:0000256" key="2">
    <source>
        <dbReference type="ARBA" id="ARBA00022840"/>
    </source>
</evidence>
<evidence type="ECO:0000256" key="1">
    <source>
        <dbReference type="ARBA" id="ARBA00022741"/>
    </source>
</evidence>
<proteinExistence type="predicted"/>
<evidence type="ECO:0000313" key="6">
    <source>
        <dbReference type="Proteomes" id="UP000628840"/>
    </source>
</evidence>
<dbReference type="InterPro" id="IPR011545">
    <property type="entry name" value="DEAD/DEAH_box_helicase_dom"/>
</dbReference>
<dbReference type="InterPro" id="IPR014001">
    <property type="entry name" value="Helicase_ATP-bd"/>
</dbReference>
<keyword evidence="6" id="KW-1185">Reference proteome</keyword>
<dbReference type="Pfam" id="PF00270">
    <property type="entry name" value="DEAD"/>
    <property type="match status" value="1"/>
</dbReference>
<dbReference type="PANTHER" id="PTHR47957:SF3">
    <property type="entry name" value="ATP-DEPENDENT HELICASE HRQ1"/>
    <property type="match status" value="1"/>
</dbReference>
<feature type="domain" description="Helicase C-terminal" evidence="4">
    <location>
        <begin position="390"/>
        <end position="569"/>
    </location>
</feature>
<protein>
    <recommendedName>
        <fullName evidence="7">DEAD/DEAH box helicase</fullName>
    </recommendedName>
</protein>
<feature type="domain" description="Helicase ATP-binding" evidence="3">
    <location>
        <begin position="93"/>
        <end position="341"/>
    </location>
</feature>
<dbReference type="GO" id="GO:0036297">
    <property type="term" value="P:interstrand cross-link repair"/>
    <property type="evidence" value="ECO:0007669"/>
    <property type="project" value="TreeGrafter"/>
</dbReference>
<dbReference type="InterPro" id="IPR001650">
    <property type="entry name" value="Helicase_C-like"/>
</dbReference>
<dbReference type="SMART" id="SM00490">
    <property type="entry name" value="HELICc"/>
    <property type="match status" value="1"/>
</dbReference>
<dbReference type="EMBL" id="BMPF01000005">
    <property type="protein sequence ID" value="GGL41919.1"/>
    <property type="molecule type" value="Genomic_DNA"/>
</dbReference>
<reference evidence="5 6" key="1">
    <citation type="journal article" date="2019" name="Int. J. Syst. Evol. Microbiol.">
        <title>The Global Catalogue of Microorganisms (GCM) 10K type strain sequencing project: providing services to taxonomists for standard genome sequencing and annotation.</title>
        <authorList>
            <consortium name="The Broad Institute Genomics Platform"/>
            <consortium name="The Broad Institute Genome Sequencing Center for Infectious Disease"/>
            <person name="Wu L."/>
            <person name="Ma J."/>
        </authorList>
    </citation>
    <scope>NUCLEOTIDE SEQUENCE [LARGE SCALE GENOMIC DNA]</scope>
    <source>
        <strain evidence="5 6">JCM 19585</strain>
    </source>
</reference>
<dbReference type="InterPro" id="IPR027417">
    <property type="entry name" value="P-loop_NTPase"/>
</dbReference>
<dbReference type="PROSITE" id="PS51194">
    <property type="entry name" value="HELICASE_CTER"/>
    <property type="match status" value="1"/>
</dbReference>
<comment type="caution">
    <text evidence="5">The sequence shown here is derived from an EMBL/GenBank/DDBJ whole genome shotgun (WGS) entry which is preliminary data.</text>
</comment>
<dbReference type="SUPFAM" id="SSF52540">
    <property type="entry name" value="P-loop containing nucleoside triphosphate hydrolases"/>
    <property type="match status" value="1"/>
</dbReference>
<evidence type="ECO:0000313" key="5">
    <source>
        <dbReference type="EMBL" id="GGL41919.1"/>
    </source>
</evidence>
<dbReference type="Proteomes" id="UP000628840">
    <property type="component" value="Unassembled WGS sequence"/>
</dbReference>
<dbReference type="GO" id="GO:0043138">
    <property type="term" value="F:3'-5' DNA helicase activity"/>
    <property type="evidence" value="ECO:0007669"/>
    <property type="project" value="TreeGrafter"/>
</dbReference>
<dbReference type="PROSITE" id="PS51192">
    <property type="entry name" value="HELICASE_ATP_BIND_1"/>
    <property type="match status" value="1"/>
</dbReference>
<evidence type="ECO:0008006" key="7">
    <source>
        <dbReference type="Google" id="ProtNLM"/>
    </source>
</evidence>
<dbReference type="OrthoDB" id="36796at2157"/>
<evidence type="ECO:0000259" key="3">
    <source>
        <dbReference type="PROSITE" id="PS51192"/>
    </source>
</evidence>